<dbReference type="AlphaFoldDB" id="A0AAD9M6T8"/>
<gene>
    <name evidence="2" type="ORF">LX32DRAFT_292558</name>
</gene>
<proteinExistence type="predicted"/>
<organism evidence="2 3">
    <name type="scientific">Colletotrichum zoysiae</name>
    <dbReference type="NCBI Taxonomy" id="1216348"/>
    <lineage>
        <taxon>Eukaryota</taxon>
        <taxon>Fungi</taxon>
        <taxon>Dikarya</taxon>
        <taxon>Ascomycota</taxon>
        <taxon>Pezizomycotina</taxon>
        <taxon>Sordariomycetes</taxon>
        <taxon>Hypocreomycetidae</taxon>
        <taxon>Glomerellales</taxon>
        <taxon>Glomerellaceae</taxon>
        <taxon>Colletotrichum</taxon>
        <taxon>Colletotrichum graminicola species complex</taxon>
    </lineage>
</organism>
<reference evidence="2" key="1">
    <citation type="submission" date="2021-06" db="EMBL/GenBank/DDBJ databases">
        <title>Comparative genomics, transcriptomics and evolutionary studies reveal genomic signatures of adaptation to plant cell wall in hemibiotrophic fungi.</title>
        <authorList>
            <consortium name="DOE Joint Genome Institute"/>
            <person name="Baroncelli R."/>
            <person name="Diaz J.F."/>
            <person name="Benocci T."/>
            <person name="Peng M."/>
            <person name="Battaglia E."/>
            <person name="Haridas S."/>
            <person name="Andreopoulos W."/>
            <person name="Labutti K."/>
            <person name="Pangilinan J."/>
            <person name="Floch G.L."/>
            <person name="Makela M.R."/>
            <person name="Henrissat B."/>
            <person name="Grigoriev I.V."/>
            <person name="Crouch J.A."/>
            <person name="De Vries R.P."/>
            <person name="Sukno S.A."/>
            <person name="Thon M.R."/>
        </authorList>
    </citation>
    <scope>NUCLEOTIDE SEQUENCE</scope>
    <source>
        <strain evidence="2">MAFF235873</strain>
    </source>
</reference>
<evidence type="ECO:0000256" key="1">
    <source>
        <dbReference type="SAM" id="MobiDB-lite"/>
    </source>
</evidence>
<keyword evidence="3" id="KW-1185">Reference proteome</keyword>
<feature type="region of interest" description="Disordered" evidence="1">
    <location>
        <begin position="70"/>
        <end position="110"/>
    </location>
</feature>
<feature type="compositionally biased region" description="Polar residues" evidence="1">
    <location>
        <begin position="79"/>
        <end position="90"/>
    </location>
</feature>
<dbReference type="EMBL" id="MU842844">
    <property type="protein sequence ID" value="KAK2031035.1"/>
    <property type="molecule type" value="Genomic_DNA"/>
</dbReference>
<name>A0AAD9M6T8_9PEZI</name>
<evidence type="ECO:0000313" key="3">
    <source>
        <dbReference type="Proteomes" id="UP001232148"/>
    </source>
</evidence>
<dbReference type="Proteomes" id="UP001232148">
    <property type="component" value="Unassembled WGS sequence"/>
</dbReference>
<sequence>MRKQSTGVRAPTGFWHPAAGVAHERSSLHGPRPSVSVKANRLRPVMSCQGGGLEVFRRELQVGYSGTWRVRRPRRRRPTSPSETQLQSMSVRGGRGLNQGCTPGTAKPWRATGTERATWSCVLHGRRLMRRCARVGGPGSDAGRRRRCCPVPRNRPCTLIWYRSISA</sequence>
<feature type="region of interest" description="Disordered" evidence="1">
    <location>
        <begin position="1"/>
        <end position="35"/>
    </location>
</feature>
<evidence type="ECO:0000313" key="2">
    <source>
        <dbReference type="EMBL" id="KAK2031035.1"/>
    </source>
</evidence>
<accession>A0AAD9M6T8</accession>
<protein>
    <submittedName>
        <fullName evidence="2">Uncharacterized protein</fullName>
    </submittedName>
</protein>
<comment type="caution">
    <text evidence="2">The sequence shown here is derived from an EMBL/GenBank/DDBJ whole genome shotgun (WGS) entry which is preliminary data.</text>
</comment>